<evidence type="ECO:0000259" key="3">
    <source>
        <dbReference type="Pfam" id="PF01156"/>
    </source>
</evidence>
<name>X1BLW0_9ZZZZ</name>
<dbReference type="Pfam" id="PF01156">
    <property type="entry name" value="IU_nuc_hydro"/>
    <property type="match status" value="1"/>
</dbReference>
<reference evidence="4" key="1">
    <citation type="journal article" date="2014" name="Front. Microbiol.">
        <title>High frequency of phylogenetically diverse reductive dehalogenase-homologous genes in deep subseafloor sedimentary metagenomes.</title>
        <authorList>
            <person name="Kawai M."/>
            <person name="Futagami T."/>
            <person name="Toyoda A."/>
            <person name="Takaki Y."/>
            <person name="Nishi S."/>
            <person name="Hori S."/>
            <person name="Arai W."/>
            <person name="Tsubouchi T."/>
            <person name="Morono Y."/>
            <person name="Uchiyama I."/>
            <person name="Ito T."/>
            <person name="Fujiyama A."/>
            <person name="Inagaki F."/>
            <person name="Takami H."/>
        </authorList>
    </citation>
    <scope>NUCLEOTIDE SEQUENCE</scope>
    <source>
        <strain evidence="4">Expedition CK06-06</strain>
    </source>
</reference>
<feature type="non-terminal residue" evidence="4">
    <location>
        <position position="114"/>
    </location>
</feature>
<keyword evidence="1" id="KW-0378">Hydrolase</keyword>
<dbReference type="InterPro" id="IPR036452">
    <property type="entry name" value="Ribo_hydro-like"/>
</dbReference>
<evidence type="ECO:0000313" key="4">
    <source>
        <dbReference type="EMBL" id="GAG95955.1"/>
    </source>
</evidence>
<dbReference type="GO" id="GO:0006152">
    <property type="term" value="P:purine nucleoside catabolic process"/>
    <property type="evidence" value="ECO:0007669"/>
    <property type="project" value="TreeGrafter"/>
</dbReference>
<evidence type="ECO:0000256" key="1">
    <source>
        <dbReference type="ARBA" id="ARBA00022801"/>
    </source>
</evidence>
<accession>X1BLW0</accession>
<dbReference type="Gene3D" id="3.90.245.10">
    <property type="entry name" value="Ribonucleoside hydrolase-like"/>
    <property type="match status" value="1"/>
</dbReference>
<comment type="caution">
    <text evidence="4">The sequence shown here is derived from an EMBL/GenBank/DDBJ whole genome shotgun (WGS) entry which is preliminary data.</text>
</comment>
<dbReference type="SUPFAM" id="SSF53590">
    <property type="entry name" value="Nucleoside hydrolase"/>
    <property type="match status" value="1"/>
</dbReference>
<gene>
    <name evidence="4" type="ORF">S01H4_51003</name>
</gene>
<dbReference type="GO" id="GO:0008477">
    <property type="term" value="F:purine nucleosidase activity"/>
    <property type="evidence" value="ECO:0007669"/>
    <property type="project" value="TreeGrafter"/>
</dbReference>
<evidence type="ECO:0000256" key="2">
    <source>
        <dbReference type="ARBA" id="ARBA00023295"/>
    </source>
</evidence>
<dbReference type="PANTHER" id="PTHR12304">
    <property type="entry name" value="INOSINE-URIDINE PREFERRING NUCLEOSIDE HYDROLASE"/>
    <property type="match status" value="1"/>
</dbReference>
<dbReference type="AlphaFoldDB" id="X1BLW0"/>
<keyword evidence="2" id="KW-0326">Glycosidase</keyword>
<feature type="domain" description="Inosine/uridine-preferring nucleoside hydrolase" evidence="3">
    <location>
        <begin position="1"/>
        <end position="111"/>
    </location>
</feature>
<protein>
    <recommendedName>
        <fullName evidence="3">Inosine/uridine-preferring nucleoside hydrolase domain-containing protein</fullName>
    </recommendedName>
</protein>
<dbReference type="EMBL" id="BART01029006">
    <property type="protein sequence ID" value="GAG95955.1"/>
    <property type="molecule type" value="Genomic_DNA"/>
</dbReference>
<sequence>MGGAVNVPGNVDGANAEWNVWVDVPAAAAVISLGVPVTLVPLDATNFVPIPAWYQRALSEAKQSNAIVYLERMVGLFSAVTSGFYFMWDELAASVAAGETYTTTKEMSIVVIEG</sequence>
<organism evidence="4">
    <name type="scientific">marine sediment metagenome</name>
    <dbReference type="NCBI Taxonomy" id="412755"/>
    <lineage>
        <taxon>unclassified sequences</taxon>
        <taxon>metagenomes</taxon>
        <taxon>ecological metagenomes</taxon>
    </lineage>
</organism>
<dbReference type="GO" id="GO:0005829">
    <property type="term" value="C:cytosol"/>
    <property type="evidence" value="ECO:0007669"/>
    <property type="project" value="TreeGrafter"/>
</dbReference>
<proteinExistence type="predicted"/>
<dbReference type="InterPro" id="IPR001910">
    <property type="entry name" value="Inosine/uridine_hydrolase_dom"/>
</dbReference>
<dbReference type="PANTHER" id="PTHR12304:SF46">
    <property type="entry name" value="INOSINE-ADENOSINE-GUANOSINE-NUCLEOSIDE HYDROLASE"/>
    <property type="match status" value="1"/>
</dbReference>
<dbReference type="InterPro" id="IPR023186">
    <property type="entry name" value="IUNH"/>
</dbReference>